<keyword evidence="2" id="KW-0808">Transferase</keyword>
<dbReference type="RefSeq" id="WP_024728108.1">
    <property type="nucleotide sequence ID" value="NZ_BAABXW010000001.1"/>
</dbReference>
<dbReference type="PANTHER" id="PTHR33933:SF1">
    <property type="entry name" value="PROTEIN ADENYLYLTRANSFERASE MNTA-RELATED"/>
    <property type="match status" value="1"/>
</dbReference>
<protein>
    <submittedName>
        <fullName evidence="2">Nucleotidyltransferase domain-containing protein</fullName>
        <ecNumber evidence="2">2.7.7.-</ecNumber>
    </submittedName>
</protein>
<keyword evidence="2" id="KW-0548">Nucleotidyltransferase</keyword>
<evidence type="ECO:0000313" key="2">
    <source>
        <dbReference type="EMBL" id="MEY8632622.1"/>
    </source>
</evidence>
<accession>A0ABV4DDK1</accession>
<dbReference type="CDD" id="cd05403">
    <property type="entry name" value="NT_KNTase_like"/>
    <property type="match status" value="1"/>
</dbReference>
<dbReference type="EC" id="2.7.7.-" evidence="2"/>
<proteinExistence type="predicted"/>
<feature type="domain" description="Polymerase nucleotidyl transferase" evidence="1">
    <location>
        <begin position="38"/>
        <end position="108"/>
    </location>
</feature>
<dbReference type="SUPFAM" id="SSF81301">
    <property type="entry name" value="Nucleotidyltransferase"/>
    <property type="match status" value="1"/>
</dbReference>
<dbReference type="PANTHER" id="PTHR33933">
    <property type="entry name" value="NUCLEOTIDYLTRANSFERASE"/>
    <property type="match status" value="1"/>
</dbReference>
<gene>
    <name evidence="2" type="ORF">AALG99_03595</name>
</gene>
<organism evidence="2 3">
    <name type="scientific">Anaerostipes hominis</name>
    <name type="common">ex Lee et al. 2021</name>
    <dbReference type="NCBI Taxonomy" id="2025494"/>
    <lineage>
        <taxon>Bacteria</taxon>
        <taxon>Bacillati</taxon>
        <taxon>Bacillota</taxon>
        <taxon>Clostridia</taxon>
        <taxon>Lachnospirales</taxon>
        <taxon>Lachnospiraceae</taxon>
        <taxon>Anaerostipes</taxon>
    </lineage>
</organism>
<sequence>MMTKIKIYRENYEHLPKRFVDKIESDLDYLIKADIPGLKGVYLFGSCARGNIRNGSDIDLLIFTEQKLEDRALAADIRWTLDDEISGISTDVVYTNEESIKENTIFKRILNRDKKLILEVMK</sequence>
<dbReference type="InterPro" id="IPR052548">
    <property type="entry name" value="Type_VII_TA_antitoxin"/>
</dbReference>
<dbReference type="InterPro" id="IPR002934">
    <property type="entry name" value="Polymerase_NTP_transf_dom"/>
</dbReference>
<dbReference type="Proteomes" id="UP001565219">
    <property type="component" value="Unassembled WGS sequence"/>
</dbReference>
<comment type="caution">
    <text evidence="2">The sequence shown here is derived from an EMBL/GenBank/DDBJ whole genome shotgun (WGS) entry which is preliminary data.</text>
</comment>
<dbReference type="InterPro" id="IPR043519">
    <property type="entry name" value="NT_sf"/>
</dbReference>
<dbReference type="Pfam" id="PF01909">
    <property type="entry name" value="NTP_transf_2"/>
    <property type="match status" value="1"/>
</dbReference>
<reference evidence="2 3" key="1">
    <citation type="submission" date="2024-03" db="EMBL/GenBank/DDBJ databases">
        <title>Mouse gut bacterial collection (mGBC) of GemPharmatech.</title>
        <authorList>
            <person name="He Y."/>
            <person name="Dong L."/>
            <person name="Wu D."/>
            <person name="Gao X."/>
            <person name="Lin Z."/>
        </authorList>
    </citation>
    <scope>NUCLEOTIDE SEQUENCE [LARGE SCALE GENOMIC DNA]</scope>
    <source>
        <strain evidence="2 3">32-10</strain>
    </source>
</reference>
<name>A0ABV4DDK1_9FIRM</name>
<dbReference type="Gene3D" id="3.30.460.10">
    <property type="entry name" value="Beta Polymerase, domain 2"/>
    <property type="match status" value="1"/>
</dbReference>
<evidence type="ECO:0000259" key="1">
    <source>
        <dbReference type="Pfam" id="PF01909"/>
    </source>
</evidence>
<evidence type="ECO:0000313" key="3">
    <source>
        <dbReference type="Proteomes" id="UP001565219"/>
    </source>
</evidence>
<dbReference type="GO" id="GO:0016779">
    <property type="term" value="F:nucleotidyltransferase activity"/>
    <property type="evidence" value="ECO:0007669"/>
    <property type="project" value="UniProtKB-KW"/>
</dbReference>
<keyword evidence="3" id="KW-1185">Reference proteome</keyword>
<dbReference type="EMBL" id="JBCLTR010000003">
    <property type="protein sequence ID" value="MEY8632622.1"/>
    <property type="molecule type" value="Genomic_DNA"/>
</dbReference>